<evidence type="ECO:0000313" key="6">
    <source>
        <dbReference type="RefSeq" id="XP_011498701.1"/>
    </source>
</evidence>
<dbReference type="Proteomes" id="UP000695007">
    <property type="component" value="Unplaced"/>
</dbReference>
<dbReference type="Gene3D" id="3.15.10.30">
    <property type="entry name" value="Haemolymph juvenile hormone binding protein"/>
    <property type="match status" value="1"/>
</dbReference>
<dbReference type="RefSeq" id="XP_011498701.1">
    <property type="nucleotide sequence ID" value="XM_011500399.1"/>
</dbReference>
<dbReference type="PANTHER" id="PTHR11008:SF39">
    <property type="entry name" value="CIRCADIAN CLOCK-CONTROLLED PROTEIN-LIKE PROTEIN"/>
    <property type="match status" value="1"/>
</dbReference>
<feature type="chain" id="PRO_5042500903" evidence="4">
    <location>
        <begin position="20"/>
        <end position="245"/>
    </location>
</feature>
<dbReference type="InterPro" id="IPR010562">
    <property type="entry name" value="Haemolymph_juvenile_hormone-bd"/>
</dbReference>
<evidence type="ECO:0000256" key="2">
    <source>
        <dbReference type="ARBA" id="ARBA00023108"/>
    </source>
</evidence>
<dbReference type="KEGG" id="csol:105362873"/>
<proteinExistence type="inferred from homology"/>
<evidence type="ECO:0000256" key="4">
    <source>
        <dbReference type="SAM" id="SignalP"/>
    </source>
</evidence>
<evidence type="ECO:0000256" key="1">
    <source>
        <dbReference type="ARBA" id="ARBA00022729"/>
    </source>
</evidence>
<dbReference type="FunFam" id="3.15.10.30:FF:000001">
    <property type="entry name" value="Takeout-like protein 1"/>
    <property type="match status" value="1"/>
</dbReference>
<comment type="similarity">
    <text evidence="3">Belongs to the TO family.</text>
</comment>
<reference evidence="6" key="1">
    <citation type="submission" date="2025-08" db="UniProtKB">
        <authorList>
            <consortium name="RefSeq"/>
        </authorList>
    </citation>
    <scope>IDENTIFICATION</scope>
</reference>
<dbReference type="GO" id="GO:0005615">
    <property type="term" value="C:extracellular space"/>
    <property type="evidence" value="ECO:0007669"/>
    <property type="project" value="TreeGrafter"/>
</dbReference>
<dbReference type="InterPro" id="IPR038606">
    <property type="entry name" value="To_sf"/>
</dbReference>
<evidence type="ECO:0000313" key="5">
    <source>
        <dbReference type="Proteomes" id="UP000695007"/>
    </source>
</evidence>
<accession>A0AAJ6YII7</accession>
<dbReference type="PANTHER" id="PTHR11008">
    <property type="entry name" value="PROTEIN TAKEOUT-LIKE PROTEIN"/>
    <property type="match status" value="1"/>
</dbReference>
<organism evidence="5 6">
    <name type="scientific">Ceratosolen solmsi marchali</name>
    <dbReference type="NCBI Taxonomy" id="326594"/>
    <lineage>
        <taxon>Eukaryota</taxon>
        <taxon>Metazoa</taxon>
        <taxon>Ecdysozoa</taxon>
        <taxon>Arthropoda</taxon>
        <taxon>Hexapoda</taxon>
        <taxon>Insecta</taxon>
        <taxon>Pterygota</taxon>
        <taxon>Neoptera</taxon>
        <taxon>Endopterygota</taxon>
        <taxon>Hymenoptera</taxon>
        <taxon>Apocrita</taxon>
        <taxon>Proctotrupomorpha</taxon>
        <taxon>Chalcidoidea</taxon>
        <taxon>Agaonidae</taxon>
        <taxon>Agaoninae</taxon>
        <taxon>Ceratosolen</taxon>
    </lineage>
</organism>
<feature type="signal peptide" evidence="4">
    <location>
        <begin position="1"/>
        <end position="19"/>
    </location>
</feature>
<gene>
    <name evidence="6" type="primary">LOC105362873</name>
</gene>
<dbReference type="SMART" id="SM00700">
    <property type="entry name" value="JHBP"/>
    <property type="match status" value="1"/>
</dbReference>
<dbReference type="GO" id="GO:0007623">
    <property type="term" value="P:circadian rhythm"/>
    <property type="evidence" value="ECO:0007669"/>
    <property type="project" value="UniProtKB-ARBA"/>
</dbReference>
<dbReference type="Pfam" id="PF06585">
    <property type="entry name" value="JHBP"/>
    <property type="match status" value="1"/>
</dbReference>
<evidence type="ECO:0000256" key="3">
    <source>
        <dbReference type="ARBA" id="ARBA00060902"/>
    </source>
</evidence>
<keyword evidence="2" id="KW-0090">Biological rhythms</keyword>
<dbReference type="GeneID" id="105362873"/>
<sequence>MARQLFLLVLLGAVTLLHAEVPSFIRVCGRQNPQLDKCIQESIMRLMPKLKEGIPNLDVPSLEPLFVDSIAIANINDFQALATNVKLGGLSSFHIKHMHVDLKDQRIDVEIIFPKISMDSDYNVKAKIIVPINEKGPIKCTTNDVNAKVSIKFQITERRGQRLIYFPSMTTKLMITDYIADFESNDGGKTNPVTEAINSILVSSKEEIITSMTPNLEKAISEKVLNVANRICKHFTYDELFPDRP</sequence>
<protein>
    <submittedName>
        <fullName evidence="6">Uncharacterized protein LOC105362873</fullName>
    </submittedName>
</protein>
<name>A0AAJ6YII7_9HYME</name>
<dbReference type="AlphaFoldDB" id="A0AAJ6YII7"/>
<keyword evidence="1 4" id="KW-0732">Signal</keyword>
<keyword evidence="5" id="KW-1185">Reference proteome</keyword>